<sequence length="631" mass="70188">MKRKRSNKKGKAKKKPTLEAVSNAVPDVVNLMEDNSGLDENDDDDDNDIDEVDPGTKAETPSSTGTEPPEKLVSVNSGGLVDNSAPRLVYGRVKVKIRNSKALSSQITSSEAPTQSDTDKSSQQVGLEKQGVVSEKMEDSANSLPEISPGGSGIQSMKAGSIKIKSSLGFSSSSFRPCNNAGAGQGEKTYQKEPELPRRENRYNKQELDIALEVIKKIMKMDAAEPFNVPVNPVALGIPVVHHSSSLKFTAVNLNFGDLNQDYFEVINTPMDFGTICSNLENGLKYMNSEDVYKDVQYIWENCYKYNNKGDYIVELMKRVKKNFAKYWLTAGLYSEQPQGVESSHEKDVAPASHGKTPAKGVQLKQKTRKRHGYASAVSLSHYHKFKSQAVSSFCRVKKHKDDCLCAICIMMRRRQEREESAQNAEDQIENSDSLLVQDVKPMGTSPESPCNGDSSSNMGNSVGPDADADLEDKDEEVKLEHTKQHNSLQEKQEEEGKENDMALQTKQEGDTSGHSHLGDRSREEHSRQYEVVEPGGDFQNGTQNEELSMQHDYETAAVEHQKPKESSREIQKLKMYENLRCFQNPTLWKLCGTLFADNDKSFWNGPHSLVQHEGSRHSSSIDAAVATFMK</sequence>
<evidence type="ECO:0000313" key="5">
    <source>
        <dbReference type="EMBL" id="KAK2999900.1"/>
    </source>
</evidence>
<feature type="compositionally biased region" description="Acidic residues" evidence="3">
    <location>
        <begin position="36"/>
        <end position="53"/>
    </location>
</feature>
<feature type="compositionally biased region" description="Polar residues" evidence="3">
    <location>
        <begin position="446"/>
        <end position="461"/>
    </location>
</feature>
<comment type="caution">
    <text evidence="5">The sequence shown here is derived from an EMBL/GenBank/DDBJ whole genome shotgun (WGS) entry which is preliminary data.</text>
</comment>
<feature type="domain" description="Bromo" evidence="4">
    <location>
        <begin position="219"/>
        <end position="314"/>
    </location>
</feature>
<dbReference type="Proteomes" id="UP001188597">
    <property type="component" value="Unassembled WGS sequence"/>
</dbReference>
<dbReference type="SMART" id="SM00297">
    <property type="entry name" value="BROMO"/>
    <property type="match status" value="1"/>
</dbReference>
<feature type="compositionally biased region" description="Basic residues" evidence="3">
    <location>
        <begin position="1"/>
        <end position="15"/>
    </location>
</feature>
<feature type="region of interest" description="Disordered" evidence="3">
    <location>
        <begin position="100"/>
        <end position="154"/>
    </location>
</feature>
<accession>A0AA88V363</accession>
<dbReference type="SUPFAM" id="SSF47370">
    <property type="entry name" value="Bromodomain"/>
    <property type="match status" value="1"/>
</dbReference>
<dbReference type="Gene3D" id="1.20.920.10">
    <property type="entry name" value="Bromodomain-like"/>
    <property type="match status" value="1"/>
</dbReference>
<dbReference type="InterPro" id="IPR036427">
    <property type="entry name" value="Bromodomain-like_sf"/>
</dbReference>
<dbReference type="PANTHER" id="PTHR47809:SF2">
    <property type="entry name" value="DNA-BINDING BROMODOMAIN-CONTAINING PROTEIN"/>
    <property type="match status" value="1"/>
</dbReference>
<feature type="compositionally biased region" description="Basic and acidic residues" evidence="3">
    <location>
        <begin position="508"/>
        <end position="529"/>
    </location>
</feature>
<gene>
    <name evidence="5" type="ORF">RJ639_023007</name>
</gene>
<feature type="region of interest" description="Disordered" evidence="3">
    <location>
        <begin position="1"/>
        <end position="85"/>
    </location>
</feature>
<feature type="region of interest" description="Disordered" evidence="3">
    <location>
        <begin position="440"/>
        <end position="529"/>
    </location>
</feature>
<dbReference type="PROSITE" id="PS50014">
    <property type="entry name" value="BROMODOMAIN_2"/>
    <property type="match status" value="1"/>
</dbReference>
<evidence type="ECO:0000256" key="3">
    <source>
        <dbReference type="SAM" id="MobiDB-lite"/>
    </source>
</evidence>
<dbReference type="InterPro" id="IPR001487">
    <property type="entry name" value="Bromodomain"/>
</dbReference>
<protein>
    <recommendedName>
        <fullName evidence="4">Bromo domain-containing protein</fullName>
    </recommendedName>
</protein>
<dbReference type="PANTHER" id="PTHR47809">
    <property type="entry name" value="DNA-BINDING BROMODOMAIN-CONTAINING PROTEIN"/>
    <property type="match status" value="1"/>
</dbReference>
<keyword evidence="1 2" id="KW-0103">Bromodomain</keyword>
<name>A0AA88V363_9ASTE</name>
<evidence type="ECO:0000259" key="4">
    <source>
        <dbReference type="PROSITE" id="PS50014"/>
    </source>
</evidence>
<reference evidence="5" key="1">
    <citation type="submission" date="2022-12" db="EMBL/GenBank/DDBJ databases">
        <title>Draft genome assemblies for two species of Escallonia (Escalloniales).</title>
        <authorList>
            <person name="Chanderbali A."/>
            <person name="Dervinis C."/>
            <person name="Anghel I."/>
            <person name="Soltis D."/>
            <person name="Soltis P."/>
            <person name="Zapata F."/>
        </authorList>
    </citation>
    <scope>NUCLEOTIDE SEQUENCE</scope>
    <source>
        <strain evidence="5">UCBG64.0493</strain>
        <tissue evidence="5">Leaf</tissue>
    </source>
</reference>
<feature type="region of interest" description="Disordered" evidence="3">
    <location>
        <begin position="340"/>
        <end position="370"/>
    </location>
</feature>
<feature type="compositionally biased region" description="Basic and acidic residues" evidence="3">
    <location>
        <begin position="476"/>
        <end position="492"/>
    </location>
</feature>
<dbReference type="PRINTS" id="PR00503">
    <property type="entry name" value="BROMODOMAIN"/>
</dbReference>
<dbReference type="EMBL" id="JAVXUP010003141">
    <property type="protein sequence ID" value="KAK2999900.1"/>
    <property type="molecule type" value="Genomic_DNA"/>
</dbReference>
<evidence type="ECO:0000256" key="1">
    <source>
        <dbReference type="ARBA" id="ARBA00023117"/>
    </source>
</evidence>
<keyword evidence="6" id="KW-1185">Reference proteome</keyword>
<feature type="compositionally biased region" description="Polar residues" evidence="3">
    <location>
        <begin position="101"/>
        <end position="125"/>
    </location>
</feature>
<proteinExistence type="predicted"/>
<evidence type="ECO:0000313" key="6">
    <source>
        <dbReference type="Proteomes" id="UP001188597"/>
    </source>
</evidence>
<organism evidence="5 6">
    <name type="scientific">Escallonia herrerae</name>
    <dbReference type="NCBI Taxonomy" id="1293975"/>
    <lineage>
        <taxon>Eukaryota</taxon>
        <taxon>Viridiplantae</taxon>
        <taxon>Streptophyta</taxon>
        <taxon>Embryophyta</taxon>
        <taxon>Tracheophyta</taxon>
        <taxon>Spermatophyta</taxon>
        <taxon>Magnoliopsida</taxon>
        <taxon>eudicotyledons</taxon>
        <taxon>Gunneridae</taxon>
        <taxon>Pentapetalae</taxon>
        <taxon>asterids</taxon>
        <taxon>campanulids</taxon>
        <taxon>Escalloniales</taxon>
        <taxon>Escalloniaceae</taxon>
        <taxon>Escallonia</taxon>
    </lineage>
</organism>
<dbReference type="Pfam" id="PF00439">
    <property type="entry name" value="Bromodomain"/>
    <property type="match status" value="1"/>
</dbReference>
<dbReference type="AlphaFoldDB" id="A0AA88V363"/>
<evidence type="ECO:0000256" key="2">
    <source>
        <dbReference type="PROSITE-ProRule" id="PRU00035"/>
    </source>
</evidence>